<dbReference type="GO" id="GO:0000976">
    <property type="term" value="F:transcription cis-regulatory region binding"/>
    <property type="evidence" value="ECO:0007669"/>
    <property type="project" value="TreeGrafter"/>
</dbReference>
<sequence length="481" mass="54080">MNTSDEQELLATEHAGIPLETPRKRRRMTNPHSSLASNDDRPPWLDLQSQPPFLPPADPLHSPAADGWHADGFSPDPGFLASQEELRCILFSLAHSAIPTGATSPDALNLDRTGDAASSSSSQPHRVYRESLRSCRRIEYLKNYVAEVAPWLDMFDSQCTFRHQLPALAQTFPALSYAILAISARQMERKQGIWDLVDSLELYQEAITLLSPVLQVRDPRIVAACVLCCLEMMSARAQDWRRHLEGYLCGALISDGTQTTLSDPSKWLPSGKQYKDAYQLFHDDQSPDMHANYAVFLSVKVTELISDRTKFVELGEENGCTPEQFSSRWITLWGDLQKWLAERPAELLPIQIVDHKPFPHILFIHWAAISSNQLYHTACILLLETMPKSIHLPRTSSLSLLWHARHIVGISLVNSHHGCLNNAIQPLWIAGKLFSHSSEHERIIQLIQDIEAETGWGYSPRRKPGMGGPFPNVAERETNAV</sequence>
<feature type="region of interest" description="Disordered" evidence="3">
    <location>
        <begin position="102"/>
        <end position="125"/>
    </location>
</feature>
<proteinExistence type="predicted"/>
<feature type="region of interest" description="Disordered" evidence="3">
    <location>
        <begin position="461"/>
        <end position="481"/>
    </location>
</feature>
<evidence type="ECO:0000256" key="2">
    <source>
        <dbReference type="ARBA" id="ARBA00023242"/>
    </source>
</evidence>
<comment type="subcellular location">
    <subcellularLocation>
        <location evidence="1">Nucleus</location>
    </subcellularLocation>
</comment>
<feature type="region of interest" description="Disordered" evidence="3">
    <location>
        <begin position="1"/>
        <end position="68"/>
    </location>
</feature>
<accession>A0A1E3BFJ4</accession>
<dbReference type="Pfam" id="PF11951">
    <property type="entry name" value="Fungal_trans_2"/>
    <property type="match status" value="1"/>
</dbReference>
<evidence type="ECO:0000256" key="1">
    <source>
        <dbReference type="ARBA" id="ARBA00004123"/>
    </source>
</evidence>
<reference evidence="4 5" key="1">
    <citation type="journal article" date="2016" name="BMC Genomics">
        <title>Comparative genomic and transcriptomic analyses of the Fuzhuan brick tea-fermentation fungus Aspergillus cristatus.</title>
        <authorList>
            <person name="Ge Y."/>
            <person name="Wang Y."/>
            <person name="Liu Y."/>
            <person name="Tan Y."/>
            <person name="Ren X."/>
            <person name="Zhang X."/>
            <person name="Hyde K.D."/>
            <person name="Liu Y."/>
            <person name="Liu Z."/>
        </authorList>
    </citation>
    <scope>NUCLEOTIDE SEQUENCE [LARGE SCALE GENOMIC DNA]</scope>
    <source>
        <strain evidence="4 5">GZAAS20.1005</strain>
    </source>
</reference>
<keyword evidence="2" id="KW-0539">Nucleus</keyword>
<dbReference type="GO" id="GO:0045944">
    <property type="term" value="P:positive regulation of transcription by RNA polymerase II"/>
    <property type="evidence" value="ECO:0007669"/>
    <property type="project" value="TreeGrafter"/>
</dbReference>
<keyword evidence="5" id="KW-1185">Reference proteome</keyword>
<comment type="caution">
    <text evidence="4">The sequence shown here is derived from an EMBL/GenBank/DDBJ whole genome shotgun (WGS) entry which is preliminary data.</text>
</comment>
<dbReference type="PANTHER" id="PTHR37534">
    <property type="entry name" value="TRANSCRIPTIONAL ACTIVATOR PROTEIN UGA3"/>
    <property type="match status" value="1"/>
</dbReference>
<evidence type="ECO:0000256" key="3">
    <source>
        <dbReference type="SAM" id="MobiDB-lite"/>
    </source>
</evidence>
<dbReference type="STRING" id="573508.A0A1E3BFJ4"/>
<evidence type="ECO:0008006" key="6">
    <source>
        <dbReference type="Google" id="ProtNLM"/>
    </source>
</evidence>
<evidence type="ECO:0000313" key="5">
    <source>
        <dbReference type="Proteomes" id="UP000094569"/>
    </source>
</evidence>
<dbReference type="EMBL" id="JXNT01000004">
    <property type="protein sequence ID" value="ODM19697.1"/>
    <property type="molecule type" value="Genomic_DNA"/>
</dbReference>
<dbReference type="OrthoDB" id="415590at2759"/>
<name>A0A1E3BFJ4_ASPCR</name>
<organism evidence="4 5">
    <name type="scientific">Aspergillus cristatus</name>
    <name type="common">Chinese Fuzhuan brick tea-fermentation fungus</name>
    <name type="synonym">Eurotium cristatum</name>
    <dbReference type="NCBI Taxonomy" id="573508"/>
    <lineage>
        <taxon>Eukaryota</taxon>
        <taxon>Fungi</taxon>
        <taxon>Dikarya</taxon>
        <taxon>Ascomycota</taxon>
        <taxon>Pezizomycotina</taxon>
        <taxon>Eurotiomycetes</taxon>
        <taxon>Eurotiomycetidae</taxon>
        <taxon>Eurotiales</taxon>
        <taxon>Aspergillaceae</taxon>
        <taxon>Aspergillus</taxon>
        <taxon>Aspergillus subgen. Aspergillus</taxon>
    </lineage>
</organism>
<dbReference type="PANTHER" id="PTHR37534:SF24">
    <property type="entry name" value="MISCELLANEOUS ZN(II)2CYS6 TRANSCRIPTION FACTOR (EUROFUNG)-RELATED"/>
    <property type="match status" value="1"/>
</dbReference>
<dbReference type="GO" id="GO:0003700">
    <property type="term" value="F:DNA-binding transcription factor activity"/>
    <property type="evidence" value="ECO:0007669"/>
    <property type="project" value="TreeGrafter"/>
</dbReference>
<dbReference type="InterPro" id="IPR021858">
    <property type="entry name" value="Fun_TF"/>
</dbReference>
<gene>
    <name evidence="4" type="ORF">SI65_04683</name>
</gene>
<protein>
    <recommendedName>
        <fullName evidence="6">Transcription factor domain-containing protein</fullName>
    </recommendedName>
</protein>
<evidence type="ECO:0000313" key="4">
    <source>
        <dbReference type="EMBL" id="ODM19697.1"/>
    </source>
</evidence>
<dbReference type="GO" id="GO:0005634">
    <property type="term" value="C:nucleus"/>
    <property type="evidence" value="ECO:0007669"/>
    <property type="project" value="UniProtKB-SubCell"/>
</dbReference>
<dbReference type="AlphaFoldDB" id="A0A1E3BFJ4"/>
<dbReference type="Proteomes" id="UP000094569">
    <property type="component" value="Unassembled WGS sequence"/>
</dbReference>
<dbReference type="VEuPathDB" id="FungiDB:SI65_04683"/>